<name>A0ABV5DP84_9ACTN</name>
<dbReference type="RefSeq" id="WP_376736617.1">
    <property type="nucleotide sequence ID" value="NZ_JAYMRS010000001.1"/>
</dbReference>
<dbReference type="Proteomes" id="UP001585053">
    <property type="component" value="Unassembled WGS sequence"/>
</dbReference>
<proteinExistence type="predicted"/>
<evidence type="ECO:0000313" key="1">
    <source>
        <dbReference type="EMBL" id="MFB8766390.1"/>
    </source>
</evidence>
<protein>
    <submittedName>
        <fullName evidence="1">Uncharacterized protein</fullName>
    </submittedName>
</protein>
<reference evidence="1 2" key="1">
    <citation type="submission" date="2024-01" db="EMBL/GenBank/DDBJ databases">
        <title>Genome mining of biosynthetic gene clusters to explore secondary metabolites of Streptomyces sp.</title>
        <authorList>
            <person name="Baig A."/>
            <person name="Ajitkumar Shintre N."/>
            <person name="Kumar H."/>
            <person name="Anbarasu A."/>
            <person name="Ramaiah S."/>
        </authorList>
    </citation>
    <scope>NUCLEOTIDE SEQUENCE [LARGE SCALE GENOMIC DNA]</scope>
    <source>
        <strain evidence="1 2">A01</strain>
    </source>
</reference>
<sequence>MSEGIRWIGEHGDRSPKAAAPGMLGGISLTAARGIDAEELLLCLGVDPFQLDEGHLYRERASVPLPESVNPHRVGHAMYGTCGDWAYVLEDGAMASWYSVCFMRFSPAPPMPELAGVETVCTTLNRYDRPSRLAHATPEGDFVATEYGGDTGLGSELDAALRAAGAVFPSMADTPEAEVETYWAEHGEELPPAVLSAVGEYCGLRIDRVEVEAGDLPLALLFPWS</sequence>
<keyword evidence="2" id="KW-1185">Reference proteome</keyword>
<accession>A0ABV5DP84</accession>
<comment type="caution">
    <text evidence="1">The sequence shown here is derived from an EMBL/GenBank/DDBJ whole genome shotgun (WGS) entry which is preliminary data.</text>
</comment>
<dbReference type="EMBL" id="JAYMRS010000001">
    <property type="protein sequence ID" value="MFB8766390.1"/>
    <property type="molecule type" value="Genomic_DNA"/>
</dbReference>
<gene>
    <name evidence="1" type="ORF">VSQ78_01660</name>
</gene>
<evidence type="ECO:0000313" key="2">
    <source>
        <dbReference type="Proteomes" id="UP001585053"/>
    </source>
</evidence>
<organism evidence="1 2">
    <name type="scientific">Nocardiopsis alba</name>
    <dbReference type="NCBI Taxonomy" id="53437"/>
    <lineage>
        <taxon>Bacteria</taxon>
        <taxon>Bacillati</taxon>
        <taxon>Actinomycetota</taxon>
        <taxon>Actinomycetes</taxon>
        <taxon>Streptosporangiales</taxon>
        <taxon>Nocardiopsidaceae</taxon>
        <taxon>Nocardiopsis</taxon>
    </lineage>
</organism>